<name>A0A3A4ABE5_9ACTN</name>
<reference evidence="1 2" key="1">
    <citation type="submission" date="2018-09" db="EMBL/GenBank/DDBJ databases">
        <title>YIM 75507 draft genome.</title>
        <authorList>
            <person name="Tang S."/>
            <person name="Feng Y."/>
        </authorList>
    </citation>
    <scope>NUCLEOTIDE SEQUENCE [LARGE SCALE GENOMIC DNA]</scope>
    <source>
        <strain evidence="1 2">YIM 75507</strain>
    </source>
</reference>
<accession>A0A3A4ABE5</accession>
<organism evidence="1 2">
    <name type="scientific">Bailinhaonella thermotolerans</name>
    <dbReference type="NCBI Taxonomy" id="1070861"/>
    <lineage>
        <taxon>Bacteria</taxon>
        <taxon>Bacillati</taxon>
        <taxon>Actinomycetota</taxon>
        <taxon>Actinomycetes</taxon>
        <taxon>Streptosporangiales</taxon>
        <taxon>Streptosporangiaceae</taxon>
        <taxon>Bailinhaonella</taxon>
    </lineage>
</organism>
<dbReference type="Proteomes" id="UP000265768">
    <property type="component" value="Unassembled WGS sequence"/>
</dbReference>
<dbReference type="EMBL" id="QZEY01000012">
    <property type="protein sequence ID" value="RJL26576.1"/>
    <property type="molecule type" value="Genomic_DNA"/>
</dbReference>
<sequence length="61" mass="6272">MVAEQPPGDAREALSLLRDLERRAAASRPAQLASASPSLAQLLASIGACEAAHVVALPKKP</sequence>
<comment type="caution">
    <text evidence="1">The sequence shown here is derived from an EMBL/GenBank/DDBJ whole genome shotgun (WGS) entry which is preliminary data.</text>
</comment>
<evidence type="ECO:0000313" key="2">
    <source>
        <dbReference type="Proteomes" id="UP000265768"/>
    </source>
</evidence>
<proteinExistence type="predicted"/>
<gene>
    <name evidence="1" type="ORF">D5H75_26725</name>
</gene>
<dbReference type="AlphaFoldDB" id="A0A3A4ABE5"/>
<protein>
    <submittedName>
        <fullName evidence="1">Uncharacterized protein</fullName>
    </submittedName>
</protein>
<keyword evidence="2" id="KW-1185">Reference proteome</keyword>
<evidence type="ECO:0000313" key="1">
    <source>
        <dbReference type="EMBL" id="RJL26576.1"/>
    </source>
</evidence>